<evidence type="ECO:0000256" key="6">
    <source>
        <dbReference type="ARBA" id="ARBA00013950"/>
    </source>
</evidence>
<comment type="pathway">
    <text evidence="3">Cofactor biosynthesis; riboflavin biosynthesis; riboflavin from 2-hydroxy-3-oxobutyl phosphate and 5-amino-6-(D-ribitylamino)uracil: step 2/2.</text>
</comment>
<dbReference type="SUPFAM" id="SSF63380">
    <property type="entry name" value="Riboflavin synthase domain-like"/>
    <property type="match status" value="2"/>
</dbReference>
<evidence type="ECO:0000256" key="8">
    <source>
        <dbReference type="ARBA" id="ARBA00022679"/>
    </source>
</evidence>
<evidence type="ECO:0000256" key="9">
    <source>
        <dbReference type="ARBA" id="ARBA00022737"/>
    </source>
</evidence>
<dbReference type="PROSITE" id="PS51177">
    <property type="entry name" value="LUMAZINE_BIND"/>
    <property type="match status" value="2"/>
</dbReference>
<dbReference type="InterPro" id="IPR023366">
    <property type="entry name" value="ATP_synth_asu-like_sf"/>
</dbReference>
<dbReference type="NCBIfam" id="NF006767">
    <property type="entry name" value="PRK09289.1"/>
    <property type="match status" value="1"/>
</dbReference>
<keyword evidence="9" id="KW-0677">Repeat</keyword>
<dbReference type="Pfam" id="PF00677">
    <property type="entry name" value="Lum_binding"/>
    <property type="match status" value="2"/>
</dbReference>
<dbReference type="PANTHER" id="PTHR21098">
    <property type="entry name" value="RIBOFLAVIN SYNTHASE ALPHA CHAIN"/>
    <property type="match status" value="1"/>
</dbReference>
<comment type="catalytic activity">
    <reaction evidence="1">
        <text>2 6,7-dimethyl-8-(1-D-ribityl)lumazine + H(+) = 5-amino-6-(D-ribitylamino)uracil + riboflavin</text>
        <dbReference type="Rhea" id="RHEA:20772"/>
        <dbReference type="ChEBI" id="CHEBI:15378"/>
        <dbReference type="ChEBI" id="CHEBI:15934"/>
        <dbReference type="ChEBI" id="CHEBI:57986"/>
        <dbReference type="ChEBI" id="CHEBI:58201"/>
        <dbReference type="EC" id="2.5.1.9"/>
    </reaction>
</comment>
<dbReference type="GO" id="GO:0004746">
    <property type="term" value="F:riboflavin synthase activity"/>
    <property type="evidence" value="ECO:0007669"/>
    <property type="project" value="UniProtKB-UniRule"/>
</dbReference>
<sequence length="206" mass="21479">MFTGIVEELGEIVACEQLTDAARLTIRGKLVTSDAGHGDSIAVNGVCLTVVDVVDDVFTVDVMGETLSRSSIGGLGPGAQVNLERAAAVNSRLGGHIVQGHVDGTGTILTRTPAENWEVVRISLPDAIAKYVVEKGSITVNGISLTVSGLGRAETPAADGTRDWFEVSLIPTTLSLTDLGTAAAGTVMNLEVDVIAKYVERLHQRG</sequence>
<dbReference type="InterPro" id="IPR001783">
    <property type="entry name" value="Lumazine-bd"/>
</dbReference>
<evidence type="ECO:0000256" key="1">
    <source>
        <dbReference type="ARBA" id="ARBA00000968"/>
    </source>
</evidence>
<dbReference type="PANTHER" id="PTHR21098:SF12">
    <property type="entry name" value="RIBOFLAVIN SYNTHASE"/>
    <property type="match status" value="1"/>
</dbReference>
<dbReference type="CDD" id="cd00402">
    <property type="entry name" value="Riboflavin_synthase_like"/>
    <property type="match status" value="1"/>
</dbReference>
<dbReference type="InterPro" id="IPR017938">
    <property type="entry name" value="Riboflavin_synthase-like_b-brl"/>
</dbReference>
<keyword evidence="7" id="KW-0686">Riboflavin biosynthesis</keyword>
<keyword evidence="14" id="KW-1185">Reference proteome</keyword>
<dbReference type="AlphaFoldDB" id="A0A846X9M2"/>
<evidence type="ECO:0000256" key="5">
    <source>
        <dbReference type="ARBA" id="ARBA00012827"/>
    </source>
</evidence>
<feature type="repeat" description="Lumazine-binding" evidence="11">
    <location>
        <begin position="1"/>
        <end position="96"/>
    </location>
</feature>
<dbReference type="InterPro" id="IPR026017">
    <property type="entry name" value="Lumazine-bd_dom"/>
</dbReference>
<evidence type="ECO:0000256" key="4">
    <source>
        <dbReference type="ARBA" id="ARBA00011233"/>
    </source>
</evidence>
<feature type="domain" description="Lumazine-binding" evidence="12">
    <location>
        <begin position="97"/>
        <end position="203"/>
    </location>
</feature>
<evidence type="ECO:0000256" key="10">
    <source>
        <dbReference type="NCBIfam" id="TIGR00187"/>
    </source>
</evidence>
<comment type="caution">
    <text evidence="13">The sequence shown here is derived from an EMBL/GenBank/DDBJ whole genome shotgun (WGS) entry which is preliminary data.</text>
</comment>
<evidence type="ECO:0000256" key="2">
    <source>
        <dbReference type="ARBA" id="ARBA00002803"/>
    </source>
</evidence>
<evidence type="ECO:0000313" key="14">
    <source>
        <dbReference type="Proteomes" id="UP000565715"/>
    </source>
</evidence>
<dbReference type="PIRSF" id="PIRSF000498">
    <property type="entry name" value="Riboflavin_syn_A"/>
    <property type="match status" value="1"/>
</dbReference>
<proteinExistence type="predicted"/>
<feature type="domain" description="Lumazine-binding" evidence="12">
    <location>
        <begin position="1"/>
        <end position="96"/>
    </location>
</feature>
<keyword evidence="8 13" id="KW-0808">Transferase</keyword>
<reference evidence="13 14" key="1">
    <citation type="submission" date="2020-04" db="EMBL/GenBank/DDBJ databases">
        <title>MicrobeNet Type strains.</title>
        <authorList>
            <person name="Nicholson A.C."/>
        </authorList>
    </citation>
    <scope>NUCLEOTIDE SEQUENCE [LARGE SCALE GENOMIC DNA]</scope>
    <source>
        <strain evidence="13 14">DSM 45078</strain>
    </source>
</reference>
<feature type="repeat" description="Lumazine-binding" evidence="11">
    <location>
        <begin position="97"/>
        <end position="203"/>
    </location>
</feature>
<organism evidence="13 14">
    <name type="scientific">Nocardia speluncae</name>
    <dbReference type="NCBI Taxonomy" id="419477"/>
    <lineage>
        <taxon>Bacteria</taxon>
        <taxon>Bacillati</taxon>
        <taxon>Actinomycetota</taxon>
        <taxon>Actinomycetes</taxon>
        <taxon>Mycobacteriales</taxon>
        <taxon>Nocardiaceae</taxon>
        <taxon>Nocardia</taxon>
    </lineage>
</organism>
<evidence type="ECO:0000256" key="11">
    <source>
        <dbReference type="PROSITE-ProRule" id="PRU00524"/>
    </source>
</evidence>
<comment type="subunit">
    <text evidence="4">Homotrimer.</text>
</comment>
<dbReference type="GO" id="GO:0009231">
    <property type="term" value="P:riboflavin biosynthetic process"/>
    <property type="evidence" value="ECO:0007669"/>
    <property type="project" value="UniProtKB-KW"/>
</dbReference>
<dbReference type="FunFam" id="2.40.30.20:FF:000003">
    <property type="entry name" value="Riboflavin synthase, alpha subunit"/>
    <property type="match status" value="1"/>
</dbReference>
<accession>A0A846X9M2</accession>
<dbReference type="EMBL" id="JAAXOO010000001">
    <property type="protein sequence ID" value="NKY32662.1"/>
    <property type="molecule type" value="Genomic_DNA"/>
</dbReference>
<protein>
    <recommendedName>
        <fullName evidence="6 10">Riboflavin synthase</fullName>
        <ecNumber evidence="5 10">2.5.1.9</ecNumber>
    </recommendedName>
</protein>
<dbReference type="FunFam" id="2.40.30.20:FF:000004">
    <property type="entry name" value="Riboflavin synthase, alpha subunit"/>
    <property type="match status" value="1"/>
</dbReference>
<dbReference type="Proteomes" id="UP000565715">
    <property type="component" value="Unassembled WGS sequence"/>
</dbReference>
<evidence type="ECO:0000313" key="13">
    <source>
        <dbReference type="EMBL" id="NKY32662.1"/>
    </source>
</evidence>
<evidence type="ECO:0000256" key="7">
    <source>
        <dbReference type="ARBA" id="ARBA00022619"/>
    </source>
</evidence>
<dbReference type="Gene3D" id="2.40.30.20">
    <property type="match status" value="2"/>
</dbReference>
<evidence type="ECO:0000256" key="3">
    <source>
        <dbReference type="ARBA" id="ARBA00004887"/>
    </source>
</evidence>
<dbReference type="NCBIfam" id="TIGR00187">
    <property type="entry name" value="ribE"/>
    <property type="match status" value="1"/>
</dbReference>
<dbReference type="RefSeq" id="WP_068037200.1">
    <property type="nucleotide sequence ID" value="NZ_JAAXOO010000001.1"/>
</dbReference>
<evidence type="ECO:0000259" key="12">
    <source>
        <dbReference type="PROSITE" id="PS51177"/>
    </source>
</evidence>
<dbReference type="EC" id="2.5.1.9" evidence="5 10"/>
<gene>
    <name evidence="13" type="ORF">HGA13_06155</name>
</gene>
<name>A0A846X9M2_9NOCA</name>
<comment type="function">
    <text evidence="2">Catalyzes the dismutation of two molecules of 6,7-dimethyl-8-ribityllumazine, resulting in the formation of riboflavin and 5-amino-6-(D-ribitylamino)uracil.</text>
</comment>